<keyword evidence="2 7" id="KW-0812">Transmembrane</keyword>
<dbReference type="GO" id="GO:0005637">
    <property type="term" value="C:nuclear inner membrane"/>
    <property type="evidence" value="ECO:0007669"/>
    <property type="project" value="UniProtKB-SubCell"/>
</dbReference>
<keyword evidence="4 7" id="KW-0472">Membrane</keyword>
<dbReference type="EMBL" id="WWBZ02000001">
    <property type="protein sequence ID" value="KAF4313696.1"/>
    <property type="molecule type" value="Genomic_DNA"/>
</dbReference>
<protein>
    <recommendedName>
        <fullName evidence="8">Ima1 N-terminal domain-containing protein</fullName>
    </recommendedName>
</protein>
<feature type="region of interest" description="Disordered" evidence="6">
    <location>
        <begin position="425"/>
        <end position="446"/>
    </location>
</feature>
<feature type="transmembrane region" description="Helical" evidence="7">
    <location>
        <begin position="311"/>
        <end position="334"/>
    </location>
</feature>
<evidence type="ECO:0000256" key="5">
    <source>
        <dbReference type="ARBA" id="ARBA00023242"/>
    </source>
</evidence>
<organism evidence="9 10">
    <name type="scientific">Botryosphaeria dothidea</name>
    <dbReference type="NCBI Taxonomy" id="55169"/>
    <lineage>
        <taxon>Eukaryota</taxon>
        <taxon>Fungi</taxon>
        <taxon>Dikarya</taxon>
        <taxon>Ascomycota</taxon>
        <taxon>Pezizomycotina</taxon>
        <taxon>Dothideomycetes</taxon>
        <taxon>Dothideomycetes incertae sedis</taxon>
        <taxon>Botryosphaeriales</taxon>
        <taxon>Botryosphaeriaceae</taxon>
        <taxon>Botryosphaeria</taxon>
    </lineage>
</organism>
<evidence type="ECO:0000256" key="2">
    <source>
        <dbReference type="ARBA" id="ARBA00022692"/>
    </source>
</evidence>
<keyword evidence="3 7" id="KW-1133">Transmembrane helix</keyword>
<dbReference type="PANTHER" id="PTHR28538:SF1">
    <property type="entry name" value="INTEGRAL INNER NUCLEAR MEMBRANE PROTEIN IMA1"/>
    <property type="match status" value="1"/>
</dbReference>
<reference evidence="9" key="1">
    <citation type="submission" date="2020-04" db="EMBL/GenBank/DDBJ databases">
        <title>Genome Assembly and Annotation of Botryosphaeria dothidea sdau 11-99, a Latent Pathogen of Apple Fruit Ring Rot in China.</title>
        <authorList>
            <person name="Yu C."/>
            <person name="Diao Y."/>
            <person name="Lu Q."/>
            <person name="Zhao J."/>
            <person name="Cui S."/>
            <person name="Peng C."/>
            <person name="He B."/>
            <person name="Liu H."/>
        </authorList>
    </citation>
    <scope>NUCLEOTIDE SEQUENCE [LARGE SCALE GENOMIC DNA]</scope>
    <source>
        <strain evidence="9">Sdau11-99</strain>
    </source>
</reference>
<sequence length="654" mass="74486">MPMLLRRNLTCFYCGAKSELKKSPSIRQFDCKECEATNYLDENGEITDPPVAESAQPARFAHYIPARSPSPNLAGPERNLFCSTCLKNQHLLTQTLAAYLPPPSDPNYKAFEHSYPEYRRNLERRYPPVCNDCAPRVRERIQAAGYAAKTDYLKRLLERPRRDVDRKYWTGPTWQSTLVYWAGWFWWISTTIHFLWSVLGAYAVKGRLGAGRDEMEQALNIATCSKQLWRYGEVQSDCMTTFSGEMKFSLVAMAATFWWNNKLHAKVKGWTGGRLAGLKDHLMIQAVMLILRAGGYWMLQDPMTSRLHMQAYRGAHVFLAFILVAATIYSSVIVQVERAPLFPKKTQEEPLVEPPLEESPQKPNPLYNNPSPAKNFQTQSPAYVKPFPINNLAQPLRMPEEPPSPTPSYSTRYTAFTTEATTRRYDEDEDTMEWTPTRPSQTTYYDLRPRNNPIAQRQTQQLQNLLNSSRNEPSPFRGTLPPAPIGPAHKLRNPPNQPTFKKTPLAKQKDFFSRMMGSTAAVTTANTNQNYLDETASTADSEYLANMSPQQLQQHRIEMEFAEPKLRLQPQHPVDTGLEAMFDSVFSIRDEPEEVQRQRAEEREQGKGWVDELWDAPTPPWVGALLGGAVGLPFVVLALGWAWGWIRGAAVEEV</sequence>
<feature type="transmembrane region" description="Helical" evidence="7">
    <location>
        <begin position="184"/>
        <end position="204"/>
    </location>
</feature>
<evidence type="ECO:0000256" key="1">
    <source>
        <dbReference type="ARBA" id="ARBA00004473"/>
    </source>
</evidence>
<evidence type="ECO:0000313" key="9">
    <source>
        <dbReference type="EMBL" id="KAF4313696.1"/>
    </source>
</evidence>
<dbReference type="GO" id="GO:0034992">
    <property type="term" value="C:microtubule organizing center attachment site"/>
    <property type="evidence" value="ECO:0007669"/>
    <property type="project" value="TreeGrafter"/>
</dbReference>
<evidence type="ECO:0000256" key="7">
    <source>
        <dbReference type="SAM" id="Phobius"/>
    </source>
</evidence>
<feature type="region of interest" description="Disordered" evidence="6">
    <location>
        <begin position="347"/>
        <end position="375"/>
    </location>
</feature>
<dbReference type="GO" id="GO:0044732">
    <property type="term" value="C:mitotic spindle pole body"/>
    <property type="evidence" value="ECO:0007669"/>
    <property type="project" value="TreeGrafter"/>
</dbReference>
<dbReference type="GO" id="GO:0034506">
    <property type="term" value="C:chromosome, centromeric core domain"/>
    <property type="evidence" value="ECO:0007669"/>
    <property type="project" value="TreeGrafter"/>
</dbReference>
<gene>
    <name evidence="9" type="ORF">GTA08_BOTSDO01146</name>
</gene>
<comment type="subcellular location">
    <subcellularLocation>
        <location evidence="1">Nucleus inner membrane</location>
        <topology evidence="1">Multi-pass membrane protein</topology>
    </subcellularLocation>
</comment>
<evidence type="ECO:0000256" key="6">
    <source>
        <dbReference type="SAM" id="MobiDB-lite"/>
    </source>
</evidence>
<keyword evidence="10" id="KW-1185">Reference proteome</keyword>
<dbReference type="OrthoDB" id="5966927at2759"/>
<feature type="transmembrane region" description="Helical" evidence="7">
    <location>
        <begin position="621"/>
        <end position="646"/>
    </location>
</feature>
<dbReference type="GO" id="GO:0071765">
    <property type="term" value="P:nuclear inner membrane organization"/>
    <property type="evidence" value="ECO:0007669"/>
    <property type="project" value="InterPro"/>
</dbReference>
<feature type="domain" description="Ima1 N-terminal" evidence="8">
    <location>
        <begin position="9"/>
        <end position="137"/>
    </location>
</feature>
<dbReference type="Proteomes" id="UP000572817">
    <property type="component" value="Unassembled WGS sequence"/>
</dbReference>
<evidence type="ECO:0000313" key="10">
    <source>
        <dbReference type="Proteomes" id="UP000572817"/>
    </source>
</evidence>
<name>A0A8H4J6L8_9PEZI</name>
<evidence type="ECO:0000256" key="4">
    <source>
        <dbReference type="ARBA" id="ARBA00023136"/>
    </source>
</evidence>
<dbReference type="PANTHER" id="PTHR28538">
    <property type="entry name" value="INTEGRAL INNER NUCLEAR MEMBRANE PROTEIN IMA1"/>
    <property type="match status" value="1"/>
</dbReference>
<accession>A0A8H4J6L8</accession>
<feature type="region of interest" description="Disordered" evidence="6">
    <location>
        <begin position="469"/>
        <end position="502"/>
    </location>
</feature>
<dbReference type="Pfam" id="PF09779">
    <property type="entry name" value="Ima1_N"/>
    <property type="match status" value="1"/>
</dbReference>
<dbReference type="InterPro" id="IPR042321">
    <property type="entry name" value="Ima1"/>
</dbReference>
<keyword evidence="5" id="KW-0539">Nucleus</keyword>
<dbReference type="AlphaFoldDB" id="A0A8H4J6L8"/>
<comment type="caution">
    <text evidence="9">The sequence shown here is derived from an EMBL/GenBank/DDBJ whole genome shotgun (WGS) entry which is preliminary data.</text>
</comment>
<evidence type="ECO:0000259" key="8">
    <source>
        <dbReference type="Pfam" id="PF09779"/>
    </source>
</evidence>
<dbReference type="InterPro" id="IPR018617">
    <property type="entry name" value="Ima1_N"/>
</dbReference>
<evidence type="ECO:0000256" key="3">
    <source>
        <dbReference type="ARBA" id="ARBA00022989"/>
    </source>
</evidence>
<proteinExistence type="predicted"/>
<feature type="compositionally biased region" description="Polar residues" evidence="6">
    <location>
        <begin position="366"/>
        <end position="375"/>
    </location>
</feature>